<dbReference type="Proteomes" id="UP000095287">
    <property type="component" value="Unplaced"/>
</dbReference>
<dbReference type="SUPFAM" id="SSF55186">
    <property type="entry name" value="ThrRS/AlaRS common domain"/>
    <property type="match status" value="1"/>
</dbReference>
<reference evidence="2" key="1">
    <citation type="submission" date="2016-11" db="UniProtKB">
        <authorList>
            <consortium name="WormBaseParasite"/>
        </authorList>
    </citation>
    <scope>IDENTIFICATION</scope>
</reference>
<evidence type="ECO:0000313" key="1">
    <source>
        <dbReference type="Proteomes" id="UP000095287"/>
    </source>
</evidence>
<name>A0A1I7YK14_9BILA</name>
<dbReference type="Gene3D" id="3.10.20.30">
    <property type="match status" value="1"/>
</dbReference>
<dbReference type="WBParaSite" id="L893_g16905.t1">
    <property type="protein sequence ID" value="L893_g16905.t1"/>
    <property type="gene ID" value="L893_g16905"/>
</dbReference>
<dbReference type="Gene3D" id="3.30.980.10">
    <property type="entry name" value="Threonyl-trna Synthetase, Chain A, domain 2"/>
    <property type="match status" value="1"/>
</dbReference>
<proteinExistence type="predicted"/>
<evidence type="ECO:0000313" key="2">
    <source>
        <dbReference type="WBParaSite" id="L893_g16905.t1"/>
    </source>
</evidence>
<accession>A0A1I7YK14</accession>
<dbReference type="AlphaFoldDB" id="A0A1I7YK14"/>
<keyword evidence="1" id="KW-1185">Reference proteome</keyword>
<organism evidence="1 2">
    <name type="scientific">Steinernema glaseri</name>
    <dbReference type="NCBI Taxonomy" id="37863"/>
    <lineage>
        <taxon>Eukaryota</taxon>
        <taxon>Metazoa</taxon>
        <taxon>Ecdysozoa</taxon>
        <taxon>Nematoda</taxon>
        <taxon>Chromadorea</taxon>
        <taxon>Rhabditida</taxon>
        <taxon>Tylenchina</taxon>
        <taxon>Panagrolaimomorpha</taxon>
        <taxon>Strongyloidoidea</taxon>
        <taxon>Steinernematidae</taxon>
        <taxon>Steinernema</taxon>
    </lineage>
</organism>
<sequence length="319" mass="35021">MMLPKKTLTTIAASSAAGRRMLSGLTSSSARRRLQMFQEEKARQEGERKATLGKIVVSTVNAEGNPVELLMNKNLSTGYDCAKQISHFCAQNSALCVRNNVEVIGMNEVLKEECDIDFLDFVKPRLSNEVNDAYWRSCSLTLGAVVQSSFRNEVTPGVSVLPDVKSGRFLFDANIKGLKNWEATPEDLKILTKRVRSAIVEPQYKFDLLRVPVQFAEELLGSERIAAEPKLDIDDAGDIALYCVGGHVDITNGPCIPTTGLIGKFEVAAIEQIGDETYRFKGVSLPRVQQASSYTWNILVNTAAGRKSEVEASKRVATA</sequence>
<dbReference type="GO" id="GO:0000166">
    <property type="term" value="F:nucleotide binding"/>
    <property type="evidence" value="ECO:0007669"/>
    <property type="project" value="InterPro"/>
</dbReference>
<dbReference type="InterPro" id="IPR012675">
    <property type="entry name" value="Beta-grasp_dom_sf"/>
</dbReference>
<protein>
    <submittedName>
        <fullName evidence="2">39S ribosomal protein L39, mitochondrial</fullName>
    </submittedName>
</protein>
<dbReference type="InterPro" id="IPR018163">
    <property type="entry name" value="Thr/Ala-tRNA-synth_IIc_edit"/>
</dbReference>